<sequence>MKHIPANLVPALALLTLGGCTVVRTTTTTEPDGVYYSSKDRTTEIVTASTETGPADLGAATSSDDPNAIANPEYRDGTARPRGGASSEYYADDYDYSYSARIRRFHQPSYRGLGLGYYDYAYTDYYWYNPSPFYYGYDIYGRPWGYDPFWGPSWSAWGGPAVSINLGWGNPWGGYYNPYRPWGWGGGYNRGFYDGYYSGYYGNNWGWRNYRNSRNWGGFDNDDRNVNRGPRRDRAVEAINAGNSGTGRPRVDGPTGGRMANTGTVASPSVTPRARGRVEDAPETGNAPTGTTNTTTVPQPGRGRLYRIVEGGSVPTDGSGRTAPGTTADQPANTGYDRRRNRIDEGGSPASEPQRDADYAPQPRPRRERAADYSSPAPERPRSYDAPQRSYEAPQRSYEAPTRSYDRGNSSSGGSNSGSSGGGRSRGRVE</sequence>
<feature type="region of interest" description="Disordered" evidence="1">
    <location>
        <begin position="237"/>
        <end position="430"/>
    </location>
</feature>
<protein>
    <submittedName>
        <fullName evidence="2">Uncharacterized protein</fullName>
    </submittedName>
</protein>
<reference evidence="2 3" key="1">
    <citation type="submission" date="2018-09" db="EMBL/GenBank/DDBJ databases">
        <title>Hymenobacter medium sp. nov., isolated from R2A medium.</title>
        <authorList>
            <person name="Yingchao G."/>
        </authorList>
    </citation>
    <scope>NUCLEOTIDE SEQUENCE [LARGE SCALE GENOMIC DNA]</scope>
    <source>
        <strain evidence="3">sh-6</strain>
    </source>
</reference>
<evidence type="ECO:0000313" key="3">
    <source>
        <dbReference type="Proteomes" id="UP000262802"/>
    </source>
</evidence>
<gene>
    <name evidence="2" type="ORF">D3Y59_14205</name>
</gene>
<proteinExistence type="predicted"/>
<accession>A0A3B7RBL5</accession>
<evidence type="ECO:0000256" key="1">
    <source>
        <dbReference type="SAM" id="MobiDB-lite"/>
    </source>
</evidence>
<feature type="compositionally biased region" description="Gly residues" evidence="1">
    <location>
        <begin position="415"/>
        <end position="424"/>
    </location>
</feature>
<feature type="compositionally biased region" description="Basic and acidic residues" evidence="1">
    <location>
        <begin position="336"/>
        <end position="345"/>
    </location>
</feature>
<dbReference type="OrthoDB" id="878334at2"/>
<feature type="compositionally biased region" description="Polar residues" evidence="1">
    <location>
        <begin position="261"/>
        <end position="270"/>
    </location>
</feature>
<dbReference type="PROSITE" id="PS51257">
    <property type="entry name" value="PROKAR_LIPOPROTEIN"/>
    <property type="match status" value="1"/>
</dbReference>
<dbReference type="KEGG" id="hyh:D3Y59_14205"/>
<dbReference type="EMBL" id="CP032317">
    <property type="protein sequence ID" value="AYA38089.1"/>
    <property type="molecule type" value="Genomic_DNA"/>
</dbReference>
<feature type="region of interest" description="Disordered" evidence="1">
    <location>
        <begin position="49"/>
        <end position="86"/>
    </location>
</feature>
<feature type="compositionally biased region" description="Low complexity" evidence="1">
    <location>
        <begin position="283"/>
        <end position="296"/>
    </location>
</feature>
<dbReference type="Proteomes" id="UP000262802">
    <property type="component" value="Chromosome"/>
</dbReference>
<dbReference type="RefSeq" id="WP_119445640.1">
    <property type="nucleotide sequence ID" value="NZ_CP032317.1"/>
</dbReference>
<dbReference type="AlphaFoldDB" id="A0A3B7RBL5"/>
<feature type="compositionally biased region" description="Polar residues" evidence="1">
    <location>
        <begin position="324"/>
        <end position="333"/>
    </location>
</feature>
<evidence type="ECO:0000313" key="2">
    <source>
        <dbReference type="EMBL" id="AYA38089.1"/>
    </source>
</evidence>
<name>A0A3B7RBL5_9BACT</name>
<organism evidence="2 3">
    <name type="scientific">Hymenobacter oligotrophus</name>
    <dbReference type="NCBI Taxonomy" id="2319843"/>
    <lineage>
        <taxon>Bacteria</taxon>
        <taxon>Pseudomonadati</taxon>
        <taxon>Bacteroidota</taxon>
        <taxon>Cytophagia</taxon>
        <taxon>Cytophagales</taxon>
        <taxon>Hymenobacteraceae</taxon>
        <taxon>Hymenobacter</taxon>
    </lineage>
</organism>
<keyword evidence="3" id="KW-1185">Reference proteome</keyword>